<dbReference type="RefSeq" id="WP_380074195.1">
    <property type="nucleotide sequence ID" value="NZ_JBHRTO010000002.1"/>
</dbReference>
<dbReference type="Proteomes" id="UP001595547">
    <property type="component" value="Unassembled WGS sequence"/>
</dbReference>
<dbReference type="EMBL" id="JBHRTO010000002">
    <property type="protein sequence ID" value="MFC3182532.1"/>
    <property type="molecule type" value="Genomic_DNA"/>
</dbReference>
<organism evidence="1 2">
    <name type="scientific">Cypionkella sinensis</name>
    <dbReference type="NCBI Taxonomy" id="1756043"/>
    <lineage>
        <taxon>Bacteria</taxon>
        <taxon>Pseudomonadati</taxon>
        <taxon>Pseudomonadota</taxon>
        <taxon>Alphaproteobacteria</taxon>
        <taxon>Rhodobacterales</taxon>
        <taxon>Paracoccaceae</taxon>
        <taxon>Cypionkella</taxon>
    </lineage>
</organism>
<comment type="caution">
    <text evidence="1">The sequence shown here is derived from an EMBL/GenBank/DDBJ whole genome shotgun (WGS) entry which is preliminary data.</text>
</comment>
<sequence length="213" mass="24389">MRSDKQERHDRLCGLILKAVADNGQEKDGQIWALKPMTEWEKLMGLTRRSIHDLIKIEPIQTLGTGAYEDDGSFRRIVALRVGEVGSTVEKTKRHLANIMAKIFREKTGKSVHRKSYGCLIGLAEIWPEGHQVAIFKDMLHNWGSFMVAAKFRINIDQNVLGIEGLKQRYYRFPIIGLLRRYPYVAQDAFLTHLQIGSGGKAILPFPYHYTDH</sequence>
<keyword evidence="2" id="KW-1185">Reference proteome</keyword>
<evidence type="ECO:0000313" key="2">
    <source>
        <dbReference type="Proteomes" id="UP001595547"/>
    </source>
</evidence>
<name>A0ABV7J565_9RHOB</name>
<protein>
    <recommendedName>
        <fullName evidence="3">LAGLIDADG homing endonuclease</fullName>
    </recommendedName>
</protein>
<reference evidence="2" key="1">
    <citation type="journal article" date="2019" name="Int. J. Syst. Evol. Microbiol.">
        <title>The Global Catalogue of Microorganisms (GCM) 10K type strain sequencing project: providing services to taxonomists for standard genome sequencing and annotation.</title>
        <authorList>
            <consortium name="The Broad Institute Genomics Platform"/>
            <consortium name="The Broad Institute Genome Sequencing Center for Infectious Disease"/>
            <person name="Wu L."/>
            <person name="Ma J."/>
        </authorList>
    </citation>
    <scope>NUCLEOTIDE SEQUENCE [LARGE SCALE GENOMIC DNA]</scope>
    <source>
        <strain evidence="2">KCTC 52039</strain>
    </source>
</reference>
<evidence type="ECO:0008006" key="3">
    <source>
        <dbReference type="Google" id="ProtNLM"/>
    </source>
</evidence>
<evidence type="ECO:0000313" key="1">
    <source>
        <dbReference type="EMBL" id="MFC3182532.1"/>
    </source>
</evidence>
<accession>A0ABV7J565</accession>
<proteinExistence type="predicted"/>
<gene>
    <name evidence="1" type="ORF">ACFOGH_16155</name>
</gene>